<sequence>MSNIIASLKSRALFRGFEVNVECVNVDLATPTVAAIGQAQGKDRQALNMAKRPWTVELALEALNEFLVAKSRSSLVIADLPGGRVDQITEITGVLGDVGIIITRDWNRMAEWEEFYGRMGIVLVAQSRSRLLDEGLESVVTRYHKGKIIAGRVIGLDRVVRSWDSFVSCVAKVLLFDLIPEFIESRRKKLEGLVYTI</sequence>
<comment type="caution">
    <text evidence="2">The sequence shown here is derived from an EMBL/GenBank/DDBJ whole genome shotgun (WGS) entry which is preliminary data.</text>
</comment>
<dbReference type="EMBL" id="JACPHQ010000002">
    <property type="protein sequence ID" value="MBI2465645.1"/>
    <property type="molecule type" value="Genomic_DNA"/>
</dbReference>
<proteinExistence type="predicted"/>
<dbReference type="Proteomes" id="UP000786662">
    <property type="component" value="Unassembled WGS sequence"/>
</dbReference>
<organism evidence="2 3">
    <name type="scientific">Candidatus Sungiibacteriota bacterium</name>
    <dbReference type="NCBI Taxonomy" id="2750080"/>
    <lineage>
        <taxon>Bacteria</taxon>
        <taxon>Candidatus Sungiibacteriota</taxon>
    </lineage>
</organism>
<evidence type="ECO:0000313" key="1">
    <source>
        <dbReference type="EMBL" id="MBI2052329.1"/>
    </source>
</evidence>
<name>A0A932DS22_9BACT</name>
<evidence type="ECO:0000313" key="2">
    <source>
        <dbReference type="EMBL" id="MBI2465645.1"/>
    </source>
</evidence>
<reference evidence="2" key="1">
    <citation type="submission" date="2020-07" db="EMBL/GenBank/DDBJ databases">
        <title>Huge and variable diversity of episymbiotic CPR bacteria and DPANN archaea in groundwater ecosystems.</title>
        <authorList>
            <person name="He C.Y."/>
            <person name="Keren R."/>
            <person name="Whittaker M."/>
            <person name="Farag I.F."/>
            <person name="Doudna J."/>
            <person name="Cate J.H.D."/>
            <person name="Banfield J.F."/>
        </authorList>
    </citation>
    <scope>NUCLEOTIDE SEQUENCE</scope>
    <source>
        <strain evidence="1">NC_groundwater_191_Ag_S-0.1um_45_8</strain>
        <strain evidence="2">NC_groundwater_418_Ag_B-0.1um_45_10</strain>
    </source>
</reference>
<dbReference type="EMBL" id="JACOYY010000043">
    <property type="protein sequence ID" value="MBI2052329.1"/>
    <property type="molecule type" value="Genomic_DNA"/>
</dbReference>
<gene>
    <name evidence="1" type="ORF">HYT38_01445</name>
    <name evidence="2" type="ORF">HYV66_00195</name>
</gene>
<dbReference type="Proteomes" id="UP000709672">
    <property type="component" value="Unassembled WGS sequence"/>
</dbReference>
<evidence type="ECO:0000313" key="3">
    <source>
        <dbReference type="Proteomes" id="UP000709672"/>
    </source>
</evidence>
<dbReference type="AlphaFoldDB" id="A0A932DS22"/>
<protein>
    <submittedName>
        <fullName evidence="2">Uncharacterized protein</fullName>
    </submittedName>
</protein>
<accession>A0A932DS22</accession>